<keyword evidence="2" id="KW-0812">Transmembrane</keyword>
<feature type="compositionally biased region" description="Basic and acidic residues" evidence="1">
    <location>
        <begin position="59"/>
        <end position="70"/>
    </location>
</feature>
<evidence type="ECO:0000313" key="5">
    <source>
        <dbReference type="Proteomes" id="UP001165368"/>
    </source>
</evidence>
<dbReference type="InterPro" id="IPR025295">
    <property type="entry name" value="eCIS_core_dom"/>
</dbReference>
<gene>
    <name evidence="4" type="ORF">LVY72_10885</name>
</gene>
<dbReference type="EMBL" id="JAKLTQ010000006">
    <property type="protein sequence ID" value="MCG2622417.1"/>
    <property type="molecule type" value="Genomic_DNA"/>
</dbReference>
<evidence type="ECO:0000256" key="1">
    <source>
        <dbReference type="SAM" id="MobiDB-lite"/>
    </source>
</evidence>
<evidence type="ECO:0000256" key="2">
    <source>
        <dbReference type="SAM" id="Phobius"/>
    </source>
</evidence>
<evidence type="ECO:0000313" key="4">
    <source>
        <dbReference type="EMBL" id="MCG2622417.1"/>
    </source>
</evidence>
<organism evidence="4 5">
    <name type="scientific">Arthrobacter hankyongi</name>
    <dbReference type="NCBI Taxonomy" id="2904801"/>
    <lineage>
        <taxon>Bacteria</taxon>
        <taxon>Bacillati</taxon>
        <taxon>Actinomycetota</taxon>
        <taxon>Actinomycetes</taxon>
        <taxon>Micrococcales</taxon>
        <taxon>Micrococcaceae</taxon>
        <taxon>Arthrobacter</taxon>
    </lineage>
</organism>
<sequence length="657" mass="69737">MAIERVGPERMGPVRRSPVPAQPGSVPHRPVPLQRRLGNQTVMRLAGFHEPEAGAAPAHDPHQDQAEHEPALGPGHVLPEDLRDRLEQAFGTGLGQVRIHHGPEAARLAGLIDARAFAIGRHIGYPAAVSPYTAEGYRLLAHEVGHVLQQRNVAGSPERTNRGDLLELSAQWAAVQAASGRLVGVPAASAGPLLARDGTFRPVDWAESGMDWLGQKAVSAKEAGYKWMIAAIRDLHRSGIGRLRKYGDTLTVTQRSQFEVLVTAVDVIFTILEGLVYAVVGITAGFITGILQMVVGLVQIVLGAAEGILKFLWGFVDGGKAFDEWATRVVRTIAAIPAALGAFVTDWRAKFEKASPEEAALMIGELTGQILAFLATLGISAGKAGSAAQAVKLEARLARVAQAVLEPASAVTTAGVVLPAAAEVTPKAAALASNIVKQGGAAAKAGTVVAAKTKGTVPSVAERLGKLEPRIEALNNEKLYDRLQELKTLHETNPNSGDLAPGLKDLEREVSLAEEAPKAGAGTEPGASTRKTPGRPQPRQMEAGNFAHEWLEELRNELTVDAPPGYEALQQEGKIIPLDEMPNGLQAEVKLGATARADRVGAVIYEVKPNTPASIDAGLIQVDEYVRLANDTKYLGRSDWTGKVVVYDAEAARNFIP</sequence>
<name>A0ABS9L7E8_9MICC</name>
<evidence type="ECO:0000259" key="3">
    <source>
        <dbReference type="Pfam" id="PF13699"/>
    </source>
</evidence>
<feature type="region of interest" description="Disordered" evidence="1">
    <location>
        <begin position="1"/>
        <end position="32"/>
    </location>
</feature>
<feature type="region of interest" description="Disordered" evidence="1">
    <location>
        <begin position="52"/>
        <end position="78"/>
    </location>
</feature>
<comment type="caution">
    <text evidence="4">The sequence shown here is derived from an EMBL/GenBank/DDBJ whole genome shotgun (WGS) entry which is preliminary data.</text>
</comment>
<reference evidence="4" key="1">
    <citation type="submission" date="2022-01" db="EMBL/GenBank/DDBJ databases">
        <authorList>
            <person name="Jo J.-H."/>
            <person name="Im W.-T."/>
        </authorList>
    </citation>
    <scope>NUCLEOTIDE SEQUENCE</scope>
    <source>
        <strain evidence="4">I2-34</strain>
    </source>
</reference>
<feature type="transmembrane region" description="Helical" evidence="2">
    <location>
        <begin position="260"/>
        <end position="287"/>
    </location>
</feature>
<keyword evidence="2" id="KW-1133">Transmembrane helix</keyword>
<dbReference type="Pfam" id="PF13699">
    <property type="entry name" value="eCIS_core"/>
    <property type="match status" value="1"/>
</dbReference>
<keyword evidence="5" id="KW-1185">Reference proteome</keyword>
<feature type="region of interest" description="Disordered" evidence="1">
    <location>
        <begin position="514"/>
        <end position="540"/>
    </location>
</feature>
<feature type="transmembrane region" description="Helical" evidence="2">
    <location>
        <begin position="294"/>
        <end position="316"/>
    </location>
</feature>
<dbReference type="Proteomes" id="UP001165368">
    <property type="component" value="Unassembled WGS sequence"/>
</dbReference>
<feature type="domain" description="eCIS core" evidence="3">
    <location>
        <begin position="78"/>
        <end position="152"/>
    </location>
</feature>
<dbReference type="RefSeq" id="WP_237820681.1">
    <property type="nucleotide sequence ID" value="NZ_JAKLTQ010000006.1"/>
</dbReference>
<protein>
    <submittedName>
        <fullName evidence="4">DUF4157 domain-containing protein</fullName>
    </submittedName>
</protein>
<accession>A0ABS9L7E8</accession>
<proteinExistence type="predicted"/>
<keyword evidence="2" id="KW-0472">Membrane</keyword>